<dbReference type="Gene3D" id="3.90.550.20">
    <property type="match status" value="1"/>
</dbReference>
<dbReference type="Pfam" id="PF04488">
    <property type="entry name" value="Gly_transf_sug"/>
    <property type="match status" value="1"/>
</dbReference>
<evidence type="ECO:0000313" key="2">
    <source>
        <dbReference type="EMBL" id="RKJ83983.1"/>
    </source>
</evidence>
<reference evidence="2 3" key="1">
    <citation type="submission" date="2018-09" db="EMBL/GenBank/DDBJ databases">
        <title>Genome sequencing of Aeromonas veronii MS-17-88.</title>
        <authorList>
            <person name="Tekedar H.C."/>
            <person name="Arick M.A."/>
            <person name="Hsu C.-Y."/>
            <person name="Thrash A."/>
            <person name="Karsi A."/>
            <person name="Lawrence M.L."/>
            <person name="Abdelhamed H."/>
        </authorList>
    </citation>
    <scope>NUCLEOTIDE SEQUENCE [LARGE SCALE GENOMIC DNA]</scope>
    <source>
        <strain evidence="2 3">MS 17-88</strain>
    </source>
</reference>
<dbReference type="PANTHER" id="PTHR32385:SF15">
    <property type="entry name" value="INOSITOL PHOSPHOCERAMIDE MANNOSYLTRANSFERASE 1"/>
    <property type="match status" value="1"/>
</dbReference>
<gene>
    <name evidence="2" type="ORF">D6R50_23170</name>
</gene>
<protein>
    <submittedName>
        <fullName evidence="2">Mannosyltransferase</fullName>
    </submittedName>
</protein>
<accession>A0A3A9I5F6</accession>
<dbReference type="InterPro" id="IPR007577">
    <property type="entry name" value="GlycoTrfase_DXD_sugar-bd_CS"/>
</dbReference>
<dbReference type="AlphaFoldDB" id="A0A3A9I5F6"/>
<dbReference type="InterPro" id="IPR051706">
    <property type="entry name" value="Glycosyltransferase_domain"/>
</dbReference>
<keyword evidence="1 2" id="KW-0808">Transferase</keyword>
<dbReference type="RefSeq" id="WP_120416326.1">
    <property type="nucleotide sequence ID" value="NZ_JAPEEU010000010.1"/>
</dbReference>
<dbReference type="EMBL" id="RAWX01000008">
    <property type="protein sequence ID" value="RKJ83983.1"/>
    <property type="molecule type" value="Genomic_DNA"/>
</dbReference>
<name>A0A3A9I5F6_AERVE</name>
<sequence>MKASKNNTGIGCDKIHAIWLGDRLPPLAHVCIDDWSKQGYEYKIWLDCDPKIKDWIAGCEFSRRCYEKGLYAFVTDYLRLKILAEEGGLYMDTDVTINKNPFGIFHEYNFGVGYEEGDRIGTAIIYAKQDSSTLARLIHFYENEIMKSELYMGPDIMTHILKSESIVENVGVFDKHYFYDYSGEKINYTPHPDRYVTHWFQHSWKRSNGLVFLKSKHKGMLGFLYEYQKELFRFRS</sequence>
<evidence type="ECO:0000313" key="3">
    <source>
        <dbReference type="Proteomes" id="UP000281725"/>
    </source>
</evidence>
<keyword evidence="2" id="KW-0328">Glycosyltransferase</keyword>
<organism evidence="2 3">
    <name type="scientific">Aeromonas veronii</name>
    <dbReference type="NCBI Taxonomy" id="654"/>
    <lineage>
        <taxon>Bacteria</taxon>
        <taxon>Pseudomonadati</taxon>
        <taxon>Pseudomonadota</taxon>
        <taxon>Gammaproteobacteria</taxon>
        <taxon>Aeromonadales</taxon>
        <taxon>Aeromonadaceae</taxon>
        <taxon>Aeromonas</taxon>
    </lineage>
</organism>
<dbReference type="InterPro" id="IPR029044">
    <property type="entry name" value="Nucleotide-diphossugar_trans"/>
</dbReference>
<dbReference type="SUPFAM" id="SSF53448">
    <property type="entry name" value="Nucleotide-diphospho-sugar transferases"/>
    <property type="match status" value="1"/>
</dbReference>
<dbReference type="PANTHER" id="PTHR32385">
    <property type="entry name" value="MANNOSYL PHOSPHORYLINOSITOL CERAMIDE SYNTHASE"/>
    <property type="match status" value="1"/>
</dbReference>
<proteinExistence type="predicted"/>
<comment type="caution">
    <text evidence="2">The sequence shown here is derived from an EMBL/GenBank/DDBJ whole genome shotgun (WGS) entry which is preliminary data.</text>
</comment>
<dbReference type="GO" id="GO:0000030">
    <property type="term" value="F:mannosyltransferase activity"/>
    <property type="evidence" value="ECO:0007669"/>
    <property type="project" value="TreeGrafter"/>
</dbReference>
<dbReference type="GO" id="GO:0016020">
    <property type="term" value="C:membrane"/>
    <property type="evidence" value="ECO:0007669"/>
    <property type="project" value="GOC"/>
</dbReference>
<dbReference type="GO" id="GO:0051999">
    <property type="term" value="P:mannosyl-inositol phosphorylceramide biosynthetic process"/>
    <property type="evidence" value="ECO:0007669"/>
    <property type="project" value="TreeGrafter"/>
</dbReference>
<evidence type="ECO:0000256" key="1">
    <source>
        <dbReference type="ARBA" id="ARBA00022679"/>
    </source>
</evidence>
<dbReference type="Proteomes" id="UP000281725">
    <property type="component" value="Unassembled WGS sequence"/>
</dbReference>